<organism evidence="2 5">
    <name type="scientific">Clostridium pasteurianum DSM 525 = ATCC 6013</name>
    <dbReference type="NCBI Taxonomy" id="1262449"/>
    <lineage>
        <taxon>Bacteria</taxon>
        <taxon>Bacillati</taxon>
        <taxon>Bacillota</taxon>
        <taxon>Clostridia</taxon>
        <taxon>Eubacteriales</taxon>
        <taxon>Clostridiaceae</taxon>
        <taxon>Clostridium</taxon>
    </lineage>
</organism>
<keyword evidence="1" id="KW-0472">Membrane</keyword>
<evidence type="ECO:0000313" key="4">
    <source>
        <dbReference type="Proteomes" id="UP000028042"/>
    </source>
</evidence>
<name>A0A0H3J6L2_CLOPA</name>
<accession>A0A0H3J6L2</accession>
<keyword evidence="1" id="KW-0812">Transmembrane</keyword>
<dbReference type="GeneID" id="93073656"/>
<reference evidence="3" key="2">
    <citation type="submission" date="2015-10" db="EMBL/GenBank/DDBJ databases">
        <title>Improved Draft Genome Sequence of Clostridium pasteurianum Strain ATCC 6013 (DSM 525) Using a Hybrid Next-Generation Sequencing Approach.</title>
        <authorList>
            <person name="Pyne M.E."/>
            <person name="Utturkar S.M."/>
            <person name="Brown S.D."/>
            <person name="Moo-Young M."/>
            <person name="Chung D.A."/>
            <person name="Chou P.C."/>
        </authorList>
    </citation>
    <scope>NUCLEOTIDE SEQUENCE</scope>
    <source>
        <strain evidence="3">ATCC 6013</strain>
    </source>
</reference>
<dbReference type="Pfam" id="PF05137">
    <property type="entry name" value="PilN"/>
    <property type="match status" value="1"/>
</dbReference>
<reference evidence="2 5" key="1">
    <citation type="journal article" date="2015" name="Genome Announc.">
        <title>Complete Genome Sequence of the Nitrogen-Fixing and Solvent-Producing Clostridium pasteurianum DSM 525.</title>
        <authorList>
            <person name="Poehlein A."/>
            <person name="Grosse-Honebrink A."/>
            <person name="Zhang Y."/>
            <person name="Minton N.P."/>
            <person name="Daniel R."/>
        </authorList>
    </citation>
    <scope>NUCLEOTIDE SEQUENCE [LARGE SCALE GENOMIC DNA]</scope>
    <source>
        <strain evidence="2">DSM 525</strain>
        <strain evidence="5">DSM 525 / ATCC 6013</strain>
    </source>
</reference>
<dbReference type="PANTHER" id="PTHR40278:SF1">
    <property type="entry name" value="DNA UTILIZATION PROTEIN HOFN"/>
    <property type="match status" value="1"/>
</dbReference>
<dbReference type="PANTHER" id="PTHR40278">
    <property type="entry name" value="DNA UTILIZATION PROTEIN HOFN"/>
    <property type="match status" value="1"/>
</dbReference>
<dbReference type="InterPro" id="IPR007813">
    <property type="entry name" value="PilN"/>
</dbReference>
<dbReference type="EMBL" id="CP009268">
    <property type="protein sequence ID" value="AJA51546.1"/>
    <property type="molecule type" value="Genomic_DNA"/>
</dbReference>
<proteinExistence type="predicted"/>
<dbReference type="RefSeq" id="WP_003447293.1">
    <property type="nucleotide sequence ID" value="NZ_ANZB01000014.1"/>
</dbReference>
<gene>
    <name evidence="2" type="primary">pilN</name>
    <name evidence="2" type="ORF">CLPA_c14830</name>
    <name evidence="3" type="ORF">CP6013_01694</name>
</gene>
<evidence type="ECO:0000313" key="5">
    <source>
        <dbReference type="Proteomes" id="UP000030905"/>
    </source>
</evidence>
<dbReference type="Proteomes" id="UP000028042">
    <property type="component" value="Unassembled WGS sequence"/>
</dbReference>
<dbReference type="AlphaFoldDB" id="A0A0H3J6L2"/>
<sequence length="176" mass="19975">MRELNLIPYELKKKRDKEISIYKAAFYGIIAVFIIFIVLYIPKLVLNHYIAEKDQLKLTIDANNNINKEQGNLLSEINSYKTYTEKINSIEKVKVLISDKISGIQKLVPKDLTITTLNYNNKIITINGTTNNYNSISEFAANLQLSDNYKNSRINSITSSGGEGGILSYEFTIVIN</sequence>
<protein>
    <submittedName>
        <fullName evidence="3">Fimbrial assembly family protein</fullName>
    </submittedName>
    <submittedName>
        <fullName evidence="2">Tfp pilus assembly protein PilN</fullName>
    </submittedName>
</protein>
<evidence type="ECO:0000313" key="3">
    <source>
        <dbReference type="EMBL" id="KRU12447.1"/>
    </source>
</evidence>
<dbReference type="EMBL" id="JPGY02000001">
    <property type="protein sequence ID" value="KRU12447.1"/>
    <property type="molecule type" value="Genomic_DNA"/>
</dbReference>
<evidence type="ECO:0000313" key="2">
    <source>
        <dbReference type="EMBL" id="AJA51546.1"/>
    </source>
</evidence>
<dbReference type="Proteomes" id="UP000030905">
    <property type="component" value="Chromosome"/>
</dbReference>
<feature type="transmembrane region" description="Helical" evidence="1">
    <location>
        <begin position="21"/>
        <end position="41"/>
    </location>
</feature>
<keyword evidence="1" id="KW-1133">Transmembrane helix</keyword>
<dbReference type="PATRIC" id="fig|1262449.3.peg.3436"/>
<evidence type="ECO:0000256" key="1">
    <source>
        <dbReference type="SAM" id="Phobius"/>
    </source>
</evidence>
<dbReference type="KEGG" id="cpat:CLPA_c14830"/>
<dbReference type="KEGG" id="cpae:CPAST_c14830"/>
<dbReference type="InterPro" id="IPR052534">
    <property type="entry name" value="Extracell_DNA_Util/SecSys_Comp"/>
</dbReference>
<keyword evidence="5" id="KW-1185">Reference proteome</keyword>
<reference evidence="3 4" key="3">
    <citation type="journal article" name="Genome Announc.">
        <title>Improved Draft Genome Sequence of Clostridium pasteurianum Strain ATCC 6013 (DSM 525) Using a Hybrid Next-Generation Sequencing Approach.</title>
        <authorList>
            <person name="Pyne M.E."/>
            <person name="Utturkar S."/>
            <person name="Brown S.D."/>
            <person name="Moo-Young M."/>
            <person name="Chung D.A."/>
            <person name="Chou C.P."/>
        </authorList>
    </citation>
    <scope>NUCLEOTIDE SEQUENCE [LARGE SCALE GENOMIC DNA]</scope>
    <source>
        <strain evidence="3 4">ATCC 6013</strain>
    </source>
</reference>